<reference evidence="1 2" key="1">
    <citation type="submission" date="2016-10" db="EMBL/GenBank/DDBJ databases">
        <title>Arsenicibacter rosenii gen. nov., sp. nov., an efficient arsenic-methylating bacterium isolated from an arsenic-contaminated paddy soil.</title>
        <authorList>
            <person name="Huang K."/>
        </authorList>
    </citation>
    <scope>NUCLEOTIDE SEQUENCE [LARGE SCALE GENOMIC DNA]</scope>
    <source>
        <strain evidence="1 2">SM-1</strain>
    </source>
</reference>
<evidence type="ECO:0000313" key="1">
    <source>
        <dbReference type="EMBL" id="OIN56162.1"/>
    </source>
</evidence>
<dbReference type="EMBL" id="MORL01000027">
    <property type="protein sequence ID" value="OIN56162.1"/>
    <property type="molecule type" value="Genomic_DNA"/>
</dbReference>
<dbReference type="InterPro" id="IPR011990">
    <property type="entry name" value="TPR-like_helical_dom_sf"/>
</dbReference>
<dbReference type="SUPFAM" id="SSF48452">
    <property type="entry name" value="TPR-like"/>
    <property type="match status" value="1"/>
</dbReference>
<proteinExistence type="predicted"/>
<evidence type="ECO:0008006" key="3">
    <source>
        <dbReference type="Google" id="ProtNLM"/>
    </source>
</evidence>
<dbReference type="AlphaFoldDB" id="A0A1S2VBU4"/>
<dbReference type="Gene3D" id="1.25.40.10">
    <property type="entry name" value="Tetratricopeptide repeat domain"/>
    <property type="match status" value="1"/>
</dbReference>
<gene>
    <name evidence="1" type="ORF">BLX24_26140</name>
</gene>
<sequence>MITRFCLICIFLSGTCSIKAQSFLQKADSLLTAGQYLEAGVAYERVLFTETSPALRFAAASGKTQSLKLRGRYTQAIDFLNTQIQQTSTDSLLFQLRQEQILCAYLAGQFENAISLTDRIAYLHPDLSLSPVTQAVRILSLNELQRWPEAAAYFKQLAHGAGQDTTLITVYNQLPKLKSVKKAQWLSTFIPGGGQFYAGRPGEALLSILVQSAGLYFGVVSFMHHYYLSAWGVGAALFGSFHAGGVRRAEVLVNQYNAKKVNAFNEKLKAQTLQLAGQQKE</sequence>
<name>A0A1S2VBU4_9BACT</name>
<keyword evidence="2" id="KW-1185">Reference proteome</keyword>
<organism evidence="1 2">
    <name type="scientific">Arsenicibacter rosenii</name>
    <dbReference type="NCBI Taxonomy" id="1750698"/>
    <lineage>
        <taxon>Bacteria</taxon>
        <taxon>Pseudomonadati</taxon>
        <taxon>Bacteroidota</taxon>
        <taxon>Cytophagia</taxon>
        <taxon>Cytophagales</taxon>
        <taxon>Spirosomataceae</taxon>
        <taxon>Arsenicibacter</taxon>
    </lineage>
</organism>
<evidence type="ECO:0000313" key="2">
    <source>
        <dbReference type="Proteomes" id="UP000181790"/>
    </source>
</evidence>
<dbReference type="Proteomes" id="UP000181790">
    <property type="component" value="Unassembled WGS sequence"/>
</dbReference>
<accession>A0A1S2VBU4</accession>
<comment type="caution">
    <text evidence="1">The sequence shown here is derived from an EMBL/GenBank/DDBJ whole genome shotgun (WGS) entry which is preliminary data.</text>
</comment>
<dbReference type="OrthoDB" id="1114497at2"/>
<protein>
    <recommendedName>
        <fullName evidence="3">Tetratricopeptide repeat protein</fullName>
    </recommendedName>
</protein>